<evidence type="ECO:0000313" key="2">
    <source>
        <dbReference type="WBParaSite" id="RSKR_0000424150.1"/>
    </source>
</evidence>
<dbReference type="Proteomes" id="UP000095286">
    <property type="component" value="Unplaced"/>
</dbReference>
<sequence length="83" mass="9626">MIEYFGDRSTVSIITCTVEWRRIVYQHDEVPNFGNARNLLIGRPRRPETALAGYYISTIEIYSYEAKQFTAHRLVGLAFIDNP</sequence>
<reference evidence="2" key="1">
    <citation type="submission" date="2016-11" db="UniProtKB">
        <authorList>
            <consortium name="WormBaseParasite"/>
        </authorList>
    </citation>
    <scope>IDENTIFICATION</scope>
    <source>
        <strain evidence="2">KR3021</strain>
    </source>
</reference>
<accession>A0AC35TTZ5</accession>
<organism evidence="1 2">
    <name type="scientific">Rhabditophanes sp. KR3021</name>
    <dbReference type="NCBI Taxonomy" id="114890"/>
    <lineage>
        <taxon>Eukaryota</taxon>
        <taxon>Metazoa</taxon>
        <taxon>Ecdysozoa</taxon>
        <taxon>Nematoda</taxon>
        <taxon>Chromadorea</taxon>
        <taxon>Rhabditida</taxon>
        <taxon>Tylenchina</taxon>
        <taxon>Panagrolaimomorpha</taxon>
        <taxon>Strongyloidoidea</taxon>
        <taxon>Alloionematidae</taxon>
        <taxon>Rhabditophanes</taxon>
    </lineage>
</organism>
<evidence type="ECO:0000313" key="1">
    <source>
        <dbReference type="Proteomes" id="UP000095286"/>
    </source>
</evidence>
<proteinExistence type="predicted"/>
<protein>
    <submittedName>
        <fullName evidence="2">DUF3444 domain-containing protein</fullName>
    </submittedName>
</protein>
<dbReference type="WBParaSite" id="RSKR_0000424150.1">
    <property type="protein sequence ID" value="RSKR_0000424150.1"/>
    <property type="gene ID" value="RSKR_0000424150"/>
</dbReference>
<name>A0AC35TTZ5_9BILA</name>